<dbReference type="InterPro" id="IPR002525">
    <property type="entry name" value="Transp_IS110-like_N"/>
</dbReference>
<protein>
    <submittedName>
        <fullName evidence="4">Transposase</fullName>
    </submittedName>
</protein>
<dbReference type="GO" id="GO:0004803">
    <property type="term" value="F:transposase activity"/>
    <property type="evidence" value="ECO:0007669"/>
    <property type="project" value="InterPro"/>
</dbReference>
<dbReference type="Pfam" id="PF02371">
    <property type="entry name" value="Transposase_20"/>
    <property type="match status" value="1"/>
</dbReference>
<reference evidence="4 5" key="1">
    <citation type="submission" date="2012-04" db="EMBL/GenBank/DDBJ databases">
        <authorList>
            <person name="Genoscope - CEA"/>
        </authorList>
    </citation>
    <scope>NUCLEOTIDE SEQUENCE [LARGE SCALE GENOMIC DNA]</scope>
    <source>
        <strain evidence="4 5">9808</strain>
    </source>
</reference>
<gene>
    <name evidence="4" type="ORF">MICAG_4380001</name>
</gene>
<dbReference type="PANTHER" id="PTHR33055">
    <property type="entry name" value="TRANSPOSASE FOR INSERTION SEQUENCE ELEMENT IS1111A"/>
    <property type="match status" value="1"/>
</dbReference>
<dbReference type="InterPro" id="IPR047650">
    <property type="entry name" value="Transpos_IS110"/>
</dbReference>
<dbReference type="NCBIfam" id="NF033542">
    <property type="entry name" value="transpos_IS110"/>
    <property type="match status" value="1"/>
</dbReference>
<dbReference type="InterPro" id="IPR003346">
    <property type="entry name" value="Transposase_20"/>
</dbReference>
<keyword evidence="1" id="KW-0175">Coiled coil</keyword>
<dbReference type="HOGENOM" id="CLU_036902_5_1_3"/>
<accession>I4I1N4</accession>
<comment type="caution">
    <text evidence="4">The sequence shown here is derived from an EMBL/GenBank/DDBJ whole genome shotgun (WGS) entry which is preliminary data.</text>
</comment>
<feature type="coiled-coil region" evidence="1">
    <location>
        <begin position="154"/>
        <end position="188"/>
    </location>
</feature>
<dbReference type="Proteomes" id="UP000005291">
    <property type="component" value="Unassembled WGS sequence"/>
</dbReference>
<feature type="domain" description="Transposase IS110-like N-terminal" evidence="2">
    <location>
        <begin position="8"/>
        <end position="148"/>
    </location>
</feature>
<dbReference type="RefSeq" id="WP_002795307.1">
    <property type="nucleotide sequence ID" value="NZ_HE973679.1"/>
</dbReference>
<dbReference type="Pfam" id="PF01548">
    <property type="entry name" value="DEDD_Tnp_IS110"/>
    <property type="match status" value="1"/>
</dbReference>
<name>I4I1N4_MICAE</name>
<dbReference type="PANTHER" id="PTHR33055:SF13">
    <property type="entry name" value="TRANSPOSASE"/>
    <property type="match status" value="1"/>
</dbReference>
<feature type="domain" description="Transposase IS116/IS110/IS902 C-terminal" evidence="3">
    <location>
        <begin position="190"/>
        <end position="273"/>
    </location>
</feature>
<evidence type="ECO:0000313" key="5">
    <source>
        <dbReference type="Proteomes" id="UP000005291"/>
    </source>
</evidence>
<evidence type="ECO:0000313" key="4">
    <source>
        <dbReference type="EMBL" id="CCI28208.1"/>
    </source>
</evidence>
<evidence type="ECO:0000259" key="2">
    <source>
        <dbReference type="Pfam" id="PF01548"/>
    </source>
</evidence>
<sequence length="311" mass="34242">MTEEKTWVGIDVSKEVLDIYVLPQGLTLQQPNSEVGVQSLIEQLHPLSPSLVVVESTGGLERALVSGLQAATIPVAIANPRKVKGFATALGKAKTDKLDAQVIAQFARAVQPQPQPVVAPQAQQLSDLVRRRQQLVEMQVAEKNRLSRASETVQLDIKAHIEEIQQRIESLNEQIQSLAQQQADWQRKNEILQSVKGIGKVSSALCLAELPEMGTLSEKQIARLVGVAPINHDSGQHKGKRMISGGRTSVRCGLYMATLVAIRHNPVIRKFYERLLTNGKLKKVALVACMRKLLVILNAMIRDNKCWQAPA</sequence>
<evidence type="ECO:0000256" key="1">
    <source>
        <dbReference type="SAM" id="Coils"/>
    </source>
</evidence>
<dbReference type="EMBL" id="CAIN01000377">
    <property type="protein sequence ID" value="CCI28208.1"/>
    <property type="molecule type" value="Genomic_DNA"/>
</dbReference>
<evidence type="ECO:0000259" key="3">
    <source>
        <dbReference type="Pfam" id="PF02371"/>
    </source>
</evidence>
<dbReference type="GO" id="GO:0003677">
    <property type="term" value="F:DNA binding"/>
    <property type="evidence" value="ECO:0007669"/>
    <property type="project" value="InterPro"/>
</dbReference>
<organism evidence="4 5">
    <name type="scientific">Microcystis aeruginosa PCC 9808</name>
    <dbReference type="NCBI Taxonomy" id="1160284"/>
    <lineage>
        <taxon>Bacteria</taxon>
        <taxon>Bacillati</taxon>
        <taxon>Cyanobacteriota</taxon>
        <taxon>Cyanophyceae</taxon>
        <taxon>Oscillatoriophycideae</taxon>
        <taxon>Chroococcales</taxon>
        <taxon>Microcystaceae</taxon>
        <taxon>Microcystis</taxon>
    </lineage>
</organism>
<dbReference type="AlphaFoldDB" id="I4I1N4"/>
<dbReference type="GO" id="GO:0006313">
    <property type="term" value="P:DNA transposition"/>
    <property type="evidence" value="ECO:0007669"/>
    <property type="project" value="InterPro"/>
</dbReference>
<proteinExistence type="predicted"/>